<dbReference type="PANTHER" id="PTHR43459:SF3">
    <property type="entry name" value="ENOYL-COA HYDRATASE ECHA15 (ENOYL HYDRASE) (UNSATURATED ACYL-COA HYDRATASE) (CROTONASE)-RELATED"/>
    <property type="match status" value="1"/>
</dbReference>
<dbReference type="Proteomes" id="UP000189818">
    <property type="component" value="Unassembled WGS sequence"/>
</dbReference>
<dbReference type="STRING" id="439228.SAMN06295920_11933"/>
<keyword evidence="3" id="KW-1185">Reference proteome</keyword>
<dbReference type="PANTHER" id="PTHR43459">
    <property type="entry name" value="ENOYL-COA HYDRATASE"/>
    <property type="match status" value="1"/>
</dbReference>
<dbReference type="CDD" id="cd06558">
    <property type="entry name" value="crotonase-like"/>
    <property type="match status" value="1"/>
</dbReference>
<protein>
    <submittedName>
        <fullName evidence="2">Enoyl-CoA hydratase</fullName>
    </submittedName>
</protein>
<accession>A0A1T5GTE1</accession>
<dbReference type="GO" id="GO:0003824">
    <property type="term" value="F:catalytic activity"/>
    <property type="evidence" value="ECO:0007669"/>
    <property type="project" value="UniProtKB-ARBA"/>
</dbReference>
<dbReference type="Gene3D" id="1.10.12.10">
    <property type="entry name" value="Lyase 2-enoyl-coa Hydratase, Chain A, domain 2"/>
    <property type="match status" value="1"/>
</dbReference>
<dbReference type="AlphaFoldDB" id="A0A1T5GTE1"/>
<evidence type="ECO:0000256" key="1">
    <source>
        <dbReference type="ARBA" id="ARBA00005254"/>
    </source>
</evidence>
<dbReference type="InterPro" id="IPR014748">
    <property type="entry name" value="Enoyl-CoA_hydra_C"/>
</dbReference>
<evidence type="ECO:0000313" key="2">
    <source>
        <dbReference type="EMBL" id="SKC11666.1"/>
    </source>
</evidence>
<reference evidence="3" key="1">
    <citation type="submission" date="2017-02" db="EMBL/GenBank/DDBJ databases">
        <authorList>
            <person name="Varghese N."/>
            <person name="Submissions S."/>
        </authorList>
    </citation>
    <scope>NUCLEOTIDE SEQUENCE [LARGE SCALE GENOMIC DNA]</scope>
    <source>
        <strain evidence="3">UM2</strain>
    </source>
</reference>
<comment type="similarity">
    <text evidence="1">Belongs to the enoyl-CoA hydratase/isomerase family.</text>
</comment>
<dbReference type="Gene3D" id="3.90.226.10">
    <property type="entry name" value="2-enoyl-CoA Hydratase, Chain A, domain 1"/>
    <property type="match status" value="1"/>
</dbReference>
<dbReference type="EMBL" id="FUYM01000019">
    <property type="protein sequence ID" value="SKC11666.1"/>
    <property type="molecule type" value="Genomic_DNA"/>
</dbReference>
<proteinExistence type="inferred from homology"/>
<dbReference type="SUPFAM" id="SSF52096">
    <property type="entry name" value="ClpP/crotonase"/>
    <property type="match status" value="1"/>
</dbReference>
<dbReference type="InterPro" id="IPR029045">
    <property type="entry name" value="ClpP/crotonase-like_dom_sf"/>
</dbReference>
<dbReference type="Pfam" id="PF00378">
    <property type="entry name" value="ECH_1"/>
    <property type="match status" value="1"/>
</dbReference>
<organism evidence="2 3">
    <name type="scientific">Rhizorhabdus histidinilytica</name>
    <dbReference type="NCBI Taxonomy" id="439228"/>
    <lineage>
        <taxon>Bacteria</taxon>
        <taxon>Pseudomonadati</taxon>
        <taxon>Pseudomonadota</taxon>
        <taxon>Alphaproteobacteria</taxon>
        <taxon>Sphingomonadales</taxon>
        <taxon>Sphingomonadaceae</taxon>
        <taxon>Rhizorhabdus</taxon>
    </lineage>
</organism>
<evidence type="ECO:0000313" key="3">
    <source>
        <dbReference type="Proteomes" id="UP000189818"/>
    </source>
</evidence>
<sequence>MYSQYRHIRFDRRGRILTVTMDNPPLNTVSRALHDELSTVFADVARDDEADVVVLTGAGGAFSAGVDLPKLLEATDDKAMRTALLSRAPHIVHSLLGLHKPVIARVNGHAMGLGATLALLCDVVIAADTARIADSHVAVGLAAGDGGALIWPHLIGFARARHYLLTGDPISAGEAEAIGLIYKAVPAERLDETVDAYADRLANGAAMAIQATKQSINMELCRQAIASAEAQIGLEGYTMASDDHREAIIAFIEKRKPVFTGR</sequence>
<gene>
    <name evidence="2" type="ORF">SAMN06295920_11933</name>
</gene>
<name>A0A1T5GTE1_9SPHN</name>
<dbReference type="InterPro" id="IPR001753">
    <property type="entry name" value="Enoyl-CoA_hydra/iso"/>
</dbReference>